<feature type="domain" description="HMG box" evidence="5">
    <location>
        <begin position="98"/>
        <end position="167"/>
    </location>
</feature>
<dbReference type="GO" id="GO:0000981">
    <property type="term" value="F:DNA-binding transcription factor activity, RNA polymerase II-specific"/>
    <property type="evidence" value="ECO:0007669"/>
    <property type="project" value="TreeGrafter"/>
</dbReference>
<dbReference type="GO" id="GO:0005634">
    <property type="term" value="C:nucleus"/>
    <property type="evidence" value="ECO:0007669"/>
    <property type="project" value="UniProtKB-UniRule"/>
</dbReference>
<reference evidence="6" key="1">
    <citation type="submission" date="2018-04" db="EMBL/GenBank/DDBJ databases">
        <title>Whole genome sequencing of Hypsizygus marmoreus.</title>
        <authorList>
            <person name="Choi I.-G."/>
            <person name="Min B."/>
            <person name="Kim J.-G."/>
            <person name="Kim S."/>
            <person name="Oh Y.-L."/>
            <person name="Kong W.-S."/>
            <person name="Park H."/>
            <person name="Jeong J."/>
            <person name="Song E.-S."/>
        </authorList>
    </citation>
    <scope>NUCLEOTIDE SEQUENCE [LARGE SCALE GENOMIC DNA]</scope>
    <source>
        <strain evidence="6">51987-8</strain>
    </source>
</reference>
<keyword evidence="1 3" id="KW-0238">DNA-binding</keyword>
<dbReference type="CDD" id="cd01389">
    <property type="entry name" value="HMG-box_ROX1-like"/>
    <property type="match status" value="1"/>
</dbReference>
<evidence type="ECO:0000256" key="3">
    <source>
        <dbReference type="PROSITE-ProRule" id="PRU00267"/>
    </source>
</evidence>
<feature type="compositionally biased region" description="Basic and acidic residues" evidence="4">
    <location>
        <begin position="411"/>
        <end position="421"/>
    </location>
</feature>
<keyword evidence="7" id="KW-1185">Reference proteome</keyword>
<evidence type="ECO:0000259" key="5">
    <source>
        <dbReference type="PROSITE" id="PS50118"/>
    </source>
</evidence>
<evidence type="ECO:0000256" key="4">
    <source>
        <dbReference type="SAM" id="MobiDB-lite"/>
    </source>
</evidence>
<dbReference type="Pfam" id="PF00505">
    <property type="entry name" value="HMG_box"/>
    <property type="match status" value="1"/>
</dbReference>
<keyword evidence="2 3" id="KW-0539">Nucleus</keyword>
<dbReference type="SUPFAM" id="SSF47095">
    <property type="entry name" value="HMG-box"/>
    <property type="match status" value="1"/>
</dbReference>
<dbReference type="PROSITE" id="PS50118">
    <property type="entry name" value="HMG_BOX_2"/>
    <property type="match status" value="1"/>
</dbReference>
<proteinExistence type="predicted"/>
<dbReference type="AlphaFoldDB" id="A0A369K6I3"/>
<dbReference type="OrthoDB" id="6247875at2759"/>
<dbReference type="STRING" id="39966.A0A369K6I3"/>
<evidence type="ECO:0000256" key="2">
    <source>
        <dbReference type="ARBA" id="ARBA00023242"/>
    </source>
</evidence>
<dbReference type="SMART" id="SM00398">
    <property type="entry name" value="HMG"/>
    <property type="match status" value="1"/>
</dbReference>
<evidence type="ECO:0000313" key="6">
    <source>
        <dbReference type="EMBL" id="RDB29172.1"/>
    </source>
</evidence>
<dbReference type="PANTHER" id="PTHR45789">
    <property type="entry name" value="FI18025P1"/>
    <property type="match status" value="1"/>
</dbReference>
<sequence>MPTQNPSGQFLQFQCTTSTDYETTLDYDFFSTPPSSHSLIPTNDELNTDDFEPAVYGFPMKQSFTDSLPPSLLYGANAELQKLPVRKPATRLRSGNRVPRPRNAFMIFRSELWAEKKITKTVERDHRHISRIIGHCWNQLPESQKDLWRRKAEQEKIQHGMKYPGYRFSPTTRAKKPIKRNVKRNGNEELLRCKKVAELLLEGKQGIELDSAVKGLGPPPEEVEEATKQPAPGASSSSKRQGSRNKARAALSAHSEPPVFRSPLLPPAEAQVVAASTTLQYQPQPAATPSSSAYMDEYSVQHGSTYEGMVPPPYQTAHDVGAMEVSYQSQQQGQFYSQWYMPTASDLSNNMGYANSQAAHYHNEHTAAPSYHAYPPASISNIQFFNPFSYTAQLPTSVVRTTSQRSPSDPLHWDPTEFHSC</sequence>
<dbReference type="Proteomes" id="UP000076154">
    <property type="component" value="Unassembled WGS sequence"/>
</dbReference>
<dbReference type="InterPro" id="IPR036910">
    <property type="entry name" value="HMG_box_dom_sf"/>
</dbReference>
<feature type="DNA-binding region" description="HMG box" evidence="3">
    <location>
        <begin position="98"/>
        <end position="167"/>
    </location>
</feature>
<dbReference type="EMBL" id="LUEZ02000010">
    <property type="protein sequence ID" value="RDB29172.1"/>
    <property type="molecule type" value="Genomic_DNA"/>
</dbReference>
<protein>
    <submittedName>
        <fullName evidence="6">Repressor of filamentous growth 1</fullName>
    </submittedName>
</protein>
<organism evidence="6 7">
    <name type="scientific">Hypsizygus marmoreus</name>
    <name type="common">White beech mushroom</name>
    <name type="synonym">Agaricus marmoreus</name>
    <dbReference type="NCBI Taxonomy" id="39966"/>
    <lineage>
        <taxon>Eukaryota</taxon>
        <taxon>Fungi</taxon>
        <taxon>Dikarya</taxon>
        <taxon>Basidiomycota</taxon>
        <taxon>Agaricomycotina</taxon>
        <taxon>Agaricomycetes</taxon>
        <taxon>Agaricomycetidae</taxon>
        <taxon>Agaricales</taxon>
        <taxon>Tricholomatineae</taxon>
        <taxon>Lyophyllaceae</taxon>
        <taxon>Hypsizygus</taxon>
    </lineage>
</organism>
<evidence type="ECO:0000313" key="7">
    <source>
        <dbReference type="Proteomes" id="UP000076154"/>
    </source>
</evidence>
<accession>A0A369K6I3</accession>
<evidence type="ECO:0000256" key="1">
    <source>
        <dbReference type="ARBA" id="ARBA00023125"/>
    </source>
</evidence>
<dbReference type="InterPro" id="IPR009071">
    <property type="entry name" value="HMG_box_dom"/>
</dbReference>
<dbReference type="InterPro" id="IPR051356">
    <property type="entry name" value="SOX/SOX-like_TF"/>
</dbReference>
<dbReference type="PANTHER" id="PTHR45789:SF2">
    <property type="entry name" value="FI18025P1"/>
    <property type="match status" value="1"/>
</dbReference>
<dbReference type="GO" id="GO:0000978">
    <property type="term" value="F:RNA polymerase II cis-regulatory region sequence-specific DNA binding"/>
    <property type="evidence" value="ECO:0007669"/>
    <property type="project" value="TreeGrafter"/>
</dbReference>
<feature type="region of interest" description="Disordered" evidence="4">
    <location>
        <begin position="211"/>
        <end position="263"/>
    </location>
</feature>
<dbReference type="InParanoid" id="A0A369K6I3"/>
<feature type="region of interest" description="Disordered" evidence="4">
    <location>
        <begin position="401"/>
        <end position="421"/>
    </location>
</feature>
<comment type="caution">
    <text evidence="6">The sequence shown here is derived from an EMBL/GenBank/DDBJ whole genome shotgun (WGS) entry which is preliminary data.</text>
</comment>
<name>A0A369K6I3_HYPMA</name>
<dbReference type="Gene3D" id="1.10.30.10">
    <property type="entry name" value="High mobility group box domain"/>
    <property type="match status" value="1"/>
</dbReference>
<gene>
    <name evidence="6" type="primary">RFG1_5</name>
    <name evidence="6" type="ORF">Hypma_015085</name>
</gene>